<keyword evidence="1" id="KW-0472">Membrane</keyword>
<dbReference type="Proteomes" id="UP000008281">
    <property type="component" value="Unassembled WGS sequence"/>
</dbReference>
<evidence type="ECO:0000313" key="2">
    <source>
        <dbReference type="EMBL" id="EFO94959.1"/>
    </source>
</evidence>
<organism evidence="3">
    <name type="scientific">Caenorhabditis remanei</name>
    <name type="common">Caenorhabditis vulgaris</name>
    <dbReference type="NCBI Taxonomy" id="31234"/>
    <lineage>
        <taxon>Eukaryota</taxon>
        <taxon>Metazoa</taxon>
        <taxon>Ecdysozoa</taxon>
        <taxon>Nematoda</taxon>
        <taxon>Chromadorea</taxon>
        <taxon>Rhabditida</taxon>
        <taxon>Rhabditina</taxon>
        <taxon>Rhabditomorpha</taxon>
        <taxon>Rhabditoidea</taxon>
        <taxon>Rhabditidae</taxon>
        <taxon>Peloderinae</taxon>
        <taxon>Caenorhabditis</taxon>
    </lineage>
</organism>
<proteinExistence type="predicted"/>
<dbReference type="eggNOG" id="ENOG502SY7B">
    <property type="taxonomic scope" value="Eukaryota"/>
</dbReference>
<evidence type="ECO:0000313" key="3">
    <source>
        <dbReference type="Proteomes" id="UP000008281"/>
    </source>
</evidence>
<feature type="transmembrane region" description="Helical" evidence="1">
    <location>
        <begin position="185"/>
        <end position="211"/>
    </location>
</feature>
<name>E3LI94_CAERE</name>
<gene>
    <name evidence="2" type="ORF">CRE_08913</name>
</gene>
<dbReference type="InParanoid" id="E3LI94"/>
<accession>E3LI94</accession>
<dbReference type="Pfam" id="PF10318">
    <property type="entry name" value="7TM_GPCR_Srh"/>
    <property type="match status" value="1"/>
</dbReference>
<dbReference type="STRING" id="31234.E3LI94"/>
<dbReference type="AlphaFoldDB" id="E3LI94"/>
<keyword evidence="1" id="KW-0812">Transmembrane</keyword>
<dbReference type="HOGENOM" id="CLU_726143_0_0_1"/>
<keyword evidence="1" id="KW-1133">Transmembrane helix</keyword>
<dbReference type="EMBL" id="DS268409">
    <property type="protein sequence ID" value="EFO94959.1"/>
    <property type="molecule type" value="Genomic_DNA"/>
</dbReference>
<evidence type="ECO:0000256" key="1">
    <source>
        <dbReference type="SAM" id="Phobius"/>
    </source>
</evidence>
<dbReference type="InterPro" id="IPR019422">
    <property type="entry name" value="7TM_GPCR_serpentine_rcpt_Srh"/>
</dbReference>
<keyword evidence="3" id="KW-1185">Reference proteome</keyword>
<feature type="transmembrane region" description="Helical" evidence="1">
    <location>
        <begin position="78"/>
        <end position="100"/>
    </location>
</feature>
<reference evidence="2" key="1">
    <citation type="submission" date="2007-07" db="EMBL/GenBank/DDBJ databases">
        <title>PCAP assembly of the Caenorhabditis remanei genome.</title>
        <authorList>
            <consortium name="The Caenorhabditis remanei Sequencing Consortium"/>
            <person name="Wilson R.K."/>
        </authorList>
    </citation>
    <scope>NUCLEOTIDE SEQUENCE [LARGE SCALE GENOMIC DNA]</scope>
    <source>
        <strain evidence="2">PB4641</strain>
    </source>
</reference>
<feature type="transmembrane region" description="Helical" evidence="1">
    <location>
        <begin position="232"/>
        <end position="253"/>
    </location>
</feature>
<feature type="transmembrane region" description="Helical" evidence="1">
    <location>
        <begin position="112"/>
        <end position="140"/>
    </location>
</feature>
<protein>
    <submittedName>
        <fullName evidence="2">Uncharacterized protein</fullName>
    </submittedName>
</protein>
<sequence>MSILNSLIFWRNCLSEIVSVIGLLRNKYVCHFLQTSIFSKRASIQSPLLLAHYTYGCYCILFKTPKTLSSVKWPLFNLHFWCMVLDWSITILTVPILWFPALARYPVGILTVLFNVPVVVKTYLVLTLCSVLPTAIVSIIENRYYRSSTIPAPGNYSEINKKFQQIPNLPDEIRSSPIFLLATEYLYIVSAFNFMCTLCLSVATIFIVLLYRNMKHTFARSRSIVGDLLLQVMFYSPYHWTITINLVTTWYLFCPRCMVSALQLSCYEPYRLACVDLWRNHHFPNLAVPKLSMMLSANRFSGISYNTAVALKTVLQKIWYEVDVDYLRRTGDFGVVRLKACIKAKVSNFEFLLYTKSNTYIPTINNVFLLIQSGFGPISKK</sequence>